<evidence type="ECO:0000256" key="1">
    <source>
        <dbReference type="ARBA" id="ARBA00004651"/>
    </source>
</evidence>
<protein>
    <recommendedName>
        <fullName evidence="3">ferric-chelate reductase (NADPH)</fullName>
        <ecNumber evidence="3">1.16.1.9</ecNumber>
    </recommendedName>
</protein>
<evidence type="ECO:0000256" key="11">
    <source>
        <dbReference type="ARBA" id="ARBA00023136"/>
    </source>
</evidence>
<dbReference type="EMBL" id="WHUW01000007">
    <property type="protein sequence ID" value="KAF8444041.1"/>
    <property type="molecule type" value="Genomic_DNA"/>
</dbReference>
<keyword evidence="10" id="KW-0406">Ion transport</keyword>
<reference evidence="16" key="1">
    <citation type="submission" date="2019-10" db="EMBL/GenBank/DDBJ databases">
        <authorList>
            <consortium name="DOE Joint Genome Institute"/>
            <person name="Kuo A."/>
            <person name="Miyauchi S."/>
            <person name="Kiss E."/>
            <person name="Drula E."/>
            <person name="Kohler A."/>
            <person name="Sanchez-Garcia M."/>
            <person name="Andreopoulos B."/>
            <person name="Barry K.W."/>
            <person name="Bonito G."/>
            <person name="Buee M."/>
            <person name="Carver A."/>
            <person name="Chen C."/>
            <person name="Cichocki N."/>
            <person name="Clum A."/>
            <person name="Culley D."/>
            <person name="Crous P.W."/>
            <person name="Fauchery L."/>
            <person name="Girlanda M."/>
            <person name="Hayes R."/>
            <person name="Keri Z."/>
            <person name="LaButti K."/>
            <person name="Lipzen A."/>
            <person name="Lombard V."/>
            <person name="Magnuson J."/>
            <person name="Maillard F."/>
            <person name="Morin E."/>
            <person name="Murat C."/>
            <person name="Nolan M."/>
            <person name="Ohm R."/>
            <person name="Pangilinan J."/>
            <person name="Pereira M."/>
            <person name="Perotto S."/>
            <person name="Peter M."/>
            <person name="Riley R."/>
            <person name="Sitrit Y."/>
            <person name="Stielow B."/>
            <person name="Szollosi G."/>
            <person name="Zifcakova L."/>
            <person name="Stursova M."/>
            <person name="Spatafora J.W."/>
            <person name="Tedersoo L."/>
            <person name="Vaario L.-M."/>
            <person name="Yamada A."/>
            <person name="Yan M."/>
            <person name="Wang P."/>
            <person name="Xu J."/>
            <person name="Bruns T."/>
            <person name="Baldrian P."/>
            <person name="Vilgalys R."/>
            <person name="Henrissat B."/>
            <person name="Grigoriev I.V."/>
            <person name="Hibbett D."/>
            <person name="Nagy L.G."/>
            <person name="Martin F.M."/>
        </authorList>
    </citation>
    <scope>NUCLEOTIDE SEQUENCE</scope>
    <source>
        <strain evidence="16">BED1</strain>
    </source>
</reference>
<sequence>MAHNNTSAAATSTSIQGIALYPIDPYIVIVIVLLVVGGFQWGAFLHTKFNSRRRSARDEESIRSFQRGTSVFSVPLAIVNSYRVLAFRTTVGFRSYVLNLAEVFATVAYVALLFVWTFIIKSDPDGEPLNWCSRAGVLAASQFPLITVLGTKNNIVSLVTHISADKLNVVHRLAARACLIFTGIHVLGGENNFSFYKRASKESELFGIIAASTFVGLAVVSFRPVRERAYELFFYFHFVAVIVIMSATLLHINTYSATNFTYYIWLSFIIWAADRLIRTSRLIYFNLAYFSPSQRHSMLDATTELLSDSLVRVRFRRPNTFHWSPGQFAYLIMPSVSRLPFEAHPFSIASVDSVLFAPDTKVGGDSNGKELAFYIGVKSGFTRRLKDVAARGDRLKVYIDGPYGEVVNLGCYDTSLLIAGGRGITFTLPVLLNIIESVRNGSSRCRRVTLIWSIRDADFLNWVSESLTKAVRFAPPELKVDIQVFLTKSRPRVSSTVVERQPDSEAMYSNPFEDQNPFVLPNDSLDKPEEAIFMPPCLKVTDGRPNLEHIVSEEINTASGKVSVSVCGPNAMAKVVREALRLPWSSPSSPLNGRPSVTLHVECFGYA</sequence>
<gene>
    <name evidence="16" type="ORF">L210DRAFT_3445135</name>
</gene>
<dbReference type="Gene3D" id="3.40.50.80">
    <property type="entry name" value="Nucleotide-binding domain of ferredoxin-NADP reductase (FNR) module"/>
    <property type="match status" value="1"/>
</dbReference>
<evidence type="ECO:0000256" key="12">
    <source>
        <dbReference type="ARBA" id="ARBA00023180"/>
    </source>
</evidence>
<dbReference type="PANTHER" id="PTHR32361">
    <property type="entry name" value="FERRIC/CUPRIC REDUCTASE TRANSMEMBRANE COMPONENT"/>
    <property type="match status" value="1"/>
</dbReference>
<evidence type="ECO:0000256" key="10">
    <source>
        <dbReference type="ARBA" id="ARBA00023065"/>
    </source>
</evidence>
<dbReference type="GO" id="GO:0006879">
    <property type="term" value="P:intracellular iron ion homeostasis"/>
    <property type="evidence" value="ECO:0007669"/>
    <property type="project" value="TreeGrafter"/>
</dbReference>
<comment type="subcellular location">
    <subcellularLocation>
        <location evidence="1">Cell membrane</location>
        <topology evidence="1">Multi-pass membrane protein</topology>
    </subcellularLocation>
</comment>
<dbReference type="PANTHER" id="PTHR32361:SF9">
    <property type="entry name" value="FERRIC REDUCTASE TRANSMEMBRANE COMPONENT 3-RELATED"/>
    <property type="match status" value="1"/>
</dbReference>
<dbReference type="GO" id="GO:0015677">
    <property type="term" value="P:copper ion import"/>
    <property type="evidence" value="ECO:0007669"/>
    <property type="project" value="TreeGrafter"/>
</dbReference>
<keyword evidence="17" id="KW-1185">Reference proteome</keyword>
<evidence type="ECO:0000256" key="8">
    <source>
        <dbReference type="ARBA" id="ARBA00022989"/>
    </source>
</evidence>
<dbReference type="Pfam" id="PF08022">
    <property type="entry name" value="FAD_binding_8"/>
    <property type="match status" value="1"/>
</dbReference>
<evidence type="ECO:0000256" key="5">
    <source>
        <dbReference type="ARBA" id="ARBA00022475"/>
    </source>
</evidence>
<evidence type="ECO:0000256" key="3">
    <source>
        <dbReference type="ARBA" id="ARBA00012668"/>
    </source>
</evidence>
<feature type="transmembrane region" description="Helical" evidence="14">
    <location>
        <begin position="232"/>
        <end position="254"/>
    </location>
</feature>
<dbReference type="AlphaFoldDB" id="A0AAD4BZM3"/>
<comment type="caution">
    <text evidence="16">The sequence shown here is derived from an EMBL/GenBank/DDBJ whole genome shotgun (WGS) entry which is preliminary data.</text>
</comment>
<evidence type="ECO:0000256" key="7">
    <source>
        <dbReference type="ARBA" id="ARBA00022982"/>
    </source>
</evidence>
<dbReference type="InterPro" id="IPR039261">
    <property type="entry name" value="FNR_nucleotide-bd"/>
</dbReference>
<evidence type="ECO:0000256" key="14">
    <source>
        <dbReference type="SAM" id="Phobius"/>
    </source>
</evidence>
<keyword evidence="6 14" id="KW-0812">Transmembrane</keyword>
<dbReference type="SUPFAM" id="SSF52343">
    <property type="entry name" value="Ferredoxin reductase-like, C-terminal NADP-linked domain"/>
    <property type="match status" value="1"/>
</dbReference>
<evidence type="ECO:0000313" key="16">
    <source>
        <dbReference type="EMBL" id="KAF8444041.1"/>
    </source>
</evidence>
<dbReference type="Pfam" id="PF08030">
    <property type="entry name" value="NAD_binding_6"/>
    <property type="match status" value="1"/>
</dbReference>
<keyword evidence="8 14" id="KW-1133">Transmembrane helix</keyword>
<keyword evidence="5" id="KW-1003">Cell membrane</keyword>
<comment type="similarity">
    <text evidence="2">Belongs to the ferric reductase (FRE) family.</text>
</comment>
<dbReference type="CDD" id="cd06186">
    <property type="entry name" value="NOX_Duox_like_FAD_NADP"/>
    <property type="match status" value="1"/>
</dbReference>
<keyword evidence="4" id="KW-0813">Transport</keyword>
<dbReference type="PROSITE" id="PS51384">
    <property type="entry name" value="FAD_FR"/>
    <property type="match status" value="1"/>
</dbReference>
<dbReference type="Pfam" id="PF01794">
    <property type="entry name" value="Ferric_reduct"/>
    <property type="match status" value="1"/>
</dbReference>
<dbReference type="SUPFAM" id="SSF63380">
    <property type="entry name" value="Riboflavin synthase domain-like"/>
    <property type="match status" value="1"/>
</dbReference>
<dbReference type="Proteomes" id="UP001194468">
    <property type="component" value="Unassembled WGS sequence"/>
</dbReference>
<dbReference type="Gene3D" id="2.40.30.10">
    <property type="entry name" value="Translation factors"/>
    <property type="match status" value="1"/>
</dbReference>
<feature type="transmembrane region" description="Helical" evidence="14">
    <location>
        <begin position="205"/>
        <end position="225"/>
    </location>
</feature>
<dbReference type="InterPro" id="IPR017927">
    <property type="entry name" value="FAD-bd_FR_type"/>
</dbReference>
<dbReference type="InterPro" id="IPR051410">
    <property type="entry name" value="Ferric/Cupric_Reductase"/>
</dbReference>
<dbReference type="InterPro" id="IPR013121">
    <property type="entry name" value="Fe_red_NAD-bd_6"/>
</dbReference>
<accession>A0AAD4BZM3</accession>
<evidence type="ECO:0000256" key="6">
    <source>
        <dbReference type="ARBA" id="ARBA00022692"/>
    </source>
</evidence>
<feature type="transmembrane region" description="Helical" evidence="14">
    <location>
        <begin position="96"/>
        <end position="119"/>
    </location>
</feature>
<evidence type="ECO:0000259" key="15">
    <source>
        <dbReference type="PROSITE" id="PS51384"/>
    </source>
</evidence>
<keyword evidence="9" id="KW-0560">Oxidoreductase</keyword>
<dbReference type="SFLD" id="SFLDG01168">
    <property type="entry name" value="Ferric_reductase_subgroup_(FRE"/>
    <property type="match status" value="1"/>
</dbReference>
<name>A0AAD4BZM3_BOLED</name>
<dbReference type="InterPro" id="IPR017938">
    <property type="entry name" value="Riboflavin_synthase-like_b-brl"/>
</dbReference>
<evidence type="ECO:0000256" key="13">
    <source>
        <dbReference type="ARBA" id="ARBA00048483"/>
    </source>
</evidence>
<evidence type="ECO:0000256" key="4">
    <source>
        <dbReference type="ARBA" id="ARBA00022448"/>
    </source>
</evidence>
<feature type="domain" description="FAD-binding FR-type" evidence="15">
    <location>
        <begin position="292"/>
        <end position="409"/>
    </location>
</feature>
<evidence type="ECO:0000256" key="2">
    <source>
        <dbReference type="ARBA" id="ARBA00006278"/>
    </source>
</evidence>
<keyword evidence="7" id="KW-0249">Electron transport</keyword>
<feature type="transmembrane region" description="Helical" evidence="14">
    <location>
        <begin position="26"/>
        <end position="45"/>
    </location>
</feature>
<dbReference type="EC" id="1.16.1.9" evidence="3"/>
<dbReference type="GO" id="GO:0006826">
    <property type="term" value="P:iron ion transport"/>
    <property type="evidence" value="ECO:0007669"/>
    <property type="project" value="TreeGrafter"/>
</dbReference>
<organism evidence="16 17">
    <name type="scientific">Boletus edulis BED1</name>
    <dbReference type="NCBI Taxonomy" id="1328754"/>
    <lineage>
        <taxon>Eukaryota</taxon>
        <taxon>Fungi</taxon>
        <taxon>Dikarya</taxon>
        <taxon>Basidiomycota</taxon>
        <taxon>Agaricomycotina</taxon>
        <taxon>Agaricomycetes</taxon>
        <taxon>Agaricomycetidae</taxon>
        <taxon>Boletales</taxon>
        <taxon>Boletineae</taxon>
        <taxon>Boletaceae</taxon>
        <taxon>Boletoideae</taxon>
        <taxon>Boletus</taxon>
    </lineage>
</organism>
<reference evidence="16" key="2">
    <citation type="journal article" date="2020" name="Nat. Commun.">
        <title>Large-scale genome sequencing of mycorrhizal fungi provides insights into the early evolution of symbiotic traits.</title>
        <authorList>
            <person name="Miyauchi S."/>
            <person name="Kiss E."/>
            <person name="Kuo A."/>
            <person name="Drula E."/>
            <person name="Kohler A."/>
            <person name="Sanchez-Garcia M."/>
            <person name="Morin E."/>
            <person name="Andreopoulos B."/>
            <person name="Barry K.W."/>
            <person name="Bonito G."/>
            <person name="Buee M."/>
            <person name="Carver A."/>
            <person name="Chen C."/>
            <person name="Cichocki N."/>
            <person name="Clum A."/>
            <person name="Culley D."/>
            <person name="Crous P.W."/>
            <person name="Fauchery L."/>
            <person name="Girlanda M."/>
            <person name="Hayes R.D."/>
            <person name="Keri Z."/>
            <person name="LaButti K."/>
            <person name="Lipzen A."/>
            <person name="Lombard V."/>
            <person name="Magnuson J."/>
            <person name="Maillard F."/>
            <person name="Murat C."/>
            <person name="Nolan M."/>
            <person name="Ohm R.A."/>
            <person name="Pangilinan J."/>
            <person name="Pereira M.F."/>
            <person name="Perotto S."/>
            <person name="Peter M."/>
            <person name="Pfister S."/>
            <person name="Riley R."/>
            <person name="Sitrit Y."/>
            <person name="Stielow J.B."/>
            <person name="Szollosi G."/>
            <person name="Zifcakova L."/>
            <person name="Stursova M."/>
            <person name="Spatafora J.W."/>
            <person name="Tedersoo L."/>
            <person name="Vaario L.M."/>
            <person name="Yamada A."/>
            <person name="Yan M."/>
            <person name="Wang P."/>
            <person name="Xu J."/>
            <person name="Bruns T."/>
            <person name="Baldrian P."/>
            <person name="Vilgalys R."/>
            <person name="Dunand C."/>
            <person name="Henrissat B."/>
            <person name="Grigoriev I.V."/>
            <person name="Hibbett D."/>
            <person name="Nagy L.G."/>
            <person name="Martin F.M."/>
        </authorList>
    </citation>
    <scope>NUCLEOTIDE SEQUENCE</scope>
    <source>
        <strain evidence="16">BED1</strain>
    </source>
</reference>
<keyword evidence="11 14" id="KW-0472">Membrane</keyword>
<dbReference type="GO" id="GO:0052851">
    <property type="term" value="F:ferric-chelate reductase (NADPH) activity"/>
    <property type="evidence" value="ECO:0007669"/>
    <property type="project" value="UniProtKB-EC"/>
</dbReference>
<proteinExistence type="inferred from homology"/>
<evidence type="ECO:0000313" key="17">
    <source>
        <dbReference type="Proteomes" id="UP001194468"/>
    </source>
</evidence>
<dbReference type="SFLD" id="SFLDS00052">
    <property type="entry name" value="Ferric_Reductase_Domain"/>
    <property type="match status" value="1"/>
</dbReference>
<dbReference type="InterPro" id="IPR013112">
    <property type="entry name" value="FAD-bd_8"/>
</dbReference>
<dbReference type="GO" id="GO:0005886">
    <property type="term" value="C:plasma membrane"/>
    <property type="evidence" value="ECO:0007669"/>
    <property type="project" value="UniProtKB-SubCell"/>
</dbReference>
<evidence type="ECO:0000256" key="9">
    <source>
        <dbReference type="ARBA" id="ARBA00023002"/>
    </source>
</evidence>
<dbReference type="InterPro" id="IPR013130">
    <property type="entry name" value="Fe3_Rdtase_TM_dom"/>
</dbReference>
<comment type="catalytic activity">
    <reaction evidence="13">
        <text>2 a Fe(II)-siderophore + NADP(+) + H(+) = 2 a Fe(III)-siderophore + NADPH</text>
        <dbReference type="Rhea" id="RHEA:28795"/>
        <dbReference type="Rhea" id="RHEA-COMP:11342"/>
        <dbReference type="Rhea" id="RHEA-COMP:11344"/>
        <dbReference type="ChEBI" id="CHEBI:15378"/>
        <dbReference type="ChEBI" id="CHEBI:29033"/>
        <dbReference type="ChEBI" id="CHEBI:29034"/>
        <dbReference type="ChEBI" id="CHEBI:57783"/>
        <dbReference type="ChEBI" id="CHEBI:58349"/>
        <dbReference type="EC" id="1.16.1.9"/>
    </reaction>
</comment>
<keyword evidence="12" id="KW-0325">Glycoprotein</keyword>